<dbReference type="GO" id="GO:0007200">
    <property type="term" value="P:phospholipase C-activating G protein-coupled receptor signaling pathway"/>
    <property type="evidence" value="ECO:0007669"/>
    <property type="project" value="TreeGrafter"/>
</dbReference>
<feature type="transmembrane region" description="Helical" evidence="15">
    <location>
        <begin position="123"/>
        <end position="141"/>
    </location>
</feature>
<evidence type="ECO:0000313" key="18">
    <source>
        <dbReference type="Proteomes" id="UP001221898"/>
    </source>
</evidence>
<dbReference type="GO" id="GO:0006935">
    <property type="term" value="P:chemotaxis"/>
    <property type="evidence" value="ECO:0007669"/>
    <property type="project" value="UniProtKB-KW"/>
</dbReference>
<dbReference type="PRINTS" id="PR00237">
    <property type="entry name" value="GPCRRHODOPSN"/>
</dbReference>
<evidence type="ECO:0000256" key="2">
    <source>
        <dbReference type="ARBA" id="ARBA00022475"/>
    </source>
</evidence>
<gene>
    <name evidence="17" type="ORF">AAFF_G00397880</name>
</gene>
<keyword evidence="3" id="KW-0145">Chemotaxis</keyword>
<evidence type="ECO:0000256" key="12">
    <source>
        <dbReference type="ARBA" id="ARBA00025736"/>
    </source>
</evidence>
<dbReference type="FunFam" id="1.20.1070.10:FF:000034">
    <property type="entry name" value="G-protein coupled receptor 1"/>
    <property type="match status" value="1"/>
</dbReference>
<dbReference type="PANTHER" id="PTHR24225">
    <property type="entry name" value="CHEMOTACTIC RECEPTOR"/>
    <property type="match status" value="1"/>
</dbReference>
<feature type="transmembrane region" description="Helical" evidence="15">
    <location>
        <begin position="84"/>
        <end position="103"/>
    </location>
</feature>
<evidence type="ECO:0000256" key="1">
    <source>
        <dbReference type="ARBA" id="ARBA00004651"/>
    </source>
</evidence>
<keyword evidence="11 13" id="KW-0807">Transducer</keyword>
<organism evidence="17 18">
    <name type="scientific">Aldrovandia affinis</name>
    <dbReference type="NCBI Taxonomy" id="143900"/>
    <lineage>
        <taxon>Eukaryota</taxon>
        <taxon>Metazoa</taxon>
        <taxon>Chordata</taxon>
        <taxon>Craniata</taxon>
        <taxon>Vertebrata</taxon>
        <taxon>Euteleostomi</taxon>
        <taxon>Actinopterygii</taxon>
        <taxon>Neopterygii</taxon>
        <taxon>Teleostei</taxon>
        <taxon>Notacanthiformes</taxon>
        <taxon>Halosauridae</taxon>
        <taxon>Aldrovandia</taxon>
    </lineage>
</organism>
<dbReference type="AlphaFoldDB" id="A0AAD7SD57"/>
<feature type="domain" description="G-protein coupled receptors family 1 profile" evidence="16">
    <location>
        <begin position="63"/>
        <end position="312"/>
    </location>
</feature>
<name>A0AAD7SD57_9TELE</name>
<dbReference type="InterPro" id="IPR000276">
    <property type="entry name" value="GPCR_Rhodpsn"/>
</dbReference>
<feature type="transmembrane region" description="Helical" evidence="15">
    <location>
        <begin position="292"/>
        <end position="315"/>
    </location>
</feature>
<keyword evidence="8 15" id="KW-0472">Membrane</keyword>
<evidence type="ECO:0000256" key="15">
    <source>
        <dbReference type="SAM" id="Phobius"/>
    </source>
</evidence>
<dbReference type="InterPro" id="IPR002234">
    <property type="entry name" value="Anphylx_rcpt_C3a/C5a1-2"/>
</dbReference>
<dbReference type="Pfam" id="PF00001">
    <property type="entry name" value="7tm_1"/>
    <property type="match status" value="1"/>
</dbReference>
<evidence type="ECO:0000256" key="8">
    <source>
        <dbReference type="ARBA" id="ARBA00023136"/>
    </source>
</evidence>
<evidence type="ECO:0000256" key="13">
    <source>
        <dbReference type="RuleBase" id="RU000688"/>
    </source>
</evidence>
<proteinExistence type="inferred from homology"/>
<dbReference type="InterPro" id="IPR017452">
    <property type="entry name" value="GPCR_Rhodpsn_7TM"/>
</dbReference>
<dbReference type="Proteomes" id="UP001221898">
    <property type="component" value="Unassembled WGS sequence"/>
</dbReference>
<keyword evidence="7 13" id="KW-0297">G-protein coupled receptor</keyword>
<evidence type="ECO:0000256" key="9">
    <source>
        <dbReference type="ARBA" id="ARBA00023157"/>
    </source>
</evidence>
<dbReference type="PANTHER" id="PTHR24225:SF56">
    <property type="entry name" value="C5A ANAPHYLATOXIN CHEMOTACTIC RECEPTOR 1"/>
    <property type="match status" value="1"/>
</dbReference>
<accession>A0AAD7SD57</accession>
<dbReference type="GO" id="GO:0004878">
    <property type="term" value="F:complement component C5a receptor activity"/>
    <property type="evidence" value="ECO:0007669"/>
    <property type="project" value="TreeGrafter"/>
</dbReference>
<dbReference type="PROSITE" id="PS50262">
    <property type="entry name" value="G_PROTEIN_RECEP_F1_2"/>
    <property type="match status" value="1"/>
</dbReference>
<dbReference type="GO" id="GO:0006954">
    <property type="term" value="P:inflammatory response"/>
    <property type="evidence" value="ECO:0007669"/>
    <property type="project" value="TreeGrafter"/>
</dbReference>
<feature type="region of interest" description="Disordered" evidence="14">
    <location>
        <begin position="338"/>
        <end position="359"/>
    </location>
</feature>
<feature type="transmembrane region" description="Helical" evidence="15">
    <location>
        <begin position="50"/>
        <end position="72"/>
    </location>
</feature>
<evidence type="ECO:0000256" key="3">
    <source>
        <dbReference type="ARBA" id="ARBA00022500"/>
    </source>
</evidence>
<comment type="similarity">
    <text evidence="12">Belongs to the chemokine-like receptor (CMKLR) family.</text>
</comment>
<keyword evidence="10 13" id="KW-0675">Receptor</keyword>
<feature type="compositionally biased region" description="Polar residues" evidence="14">
    <location>
        <begin position="341"/>
        <end position="353"/>
    </location>
</feature>
<dbReference type="GO" id="GO:0004930">
    <property type="term" value="F:G protein-coupled receptor activity"/>
    <property type="evidence" value="ECO:0007669"/>
    <property type="project" value="UniProtKB-KW"/>
</dbReference>
<dbReference type="PRINTS" id="PR00426">
    <property type="entry name" value="C5ANPHYLTXNR"/>
</dbReference>
<feature type="transmembrane region" description="Helical" evidence="15">
    <location>
        <begin position="255"/>
        <end position="280"/>
    </location>
</feature>
<comment type="caution">
    <text evidence="17">The sequence shown here is derived from an EMBL/GenBank/DDBJ whole genome shotgun (WGS) entry which is preliminary data.</text>
</comment>
<dbReference type="InterPro" id="IPR000826">
    <property type="entry name" value="Formyl_rcpt-rel"/>
</dbReference>
<dbReference type="GO" id="GO:0005886">
    <property type="term" value="C:plasma membrane"/>
    <property type="evidence" value="ECO:0007669"/>
    <property type="project" value="UniProtKB-SubCell"/>
</dbReference>
<feature type="transmembrane region" description="Helical" evidence="15">
    <location>
        <begin position="214"/>
        <end position="234"/>
    </location>
</feature>
<comment type="similarity">
    <text evidence="13">Belongs to the G-protein coupled receptor 1 family.</text>
</comment>
<keyword evidence="2" id="KW-1003">Cell membrane</keyword>
<keyword evidence="4" id="KW-0597">Phosphoprotein</keyword>
<dbReference type="PRINTS" id="PR01104">
    <property type="entry name" value="ANPHYLATOXNR"/>
</dbReference>
<keyword evidence="18" id="KW-1185">Reference proteome</keyword>
<dbReference type="EMBL" id="JAINUG010000077">
    <property type="protein sequence ID" value="KAJ8400405.1"/>
    <property type="molecule type" value="Genomic_DNA"/>
</dbReference>
<dbReference type="Gene3D" id="1.20.1070.10">
    <property type="entry name" value="Rhodopsin 7-helix transmembrane proteins"/>
    <property type="match status" value="1"/>
</dbReference>
<evidence type="ECO:0000256" key="10">
    <source>
        <dbReference type="ARBA" id="ARBA00023170"/>
    </source>
</evidence>
<keyword evidence="5 13" id="KW-0812">Transmembrane</keyword>
<evidence type="ECO:0000259" key="16">
    <source>
        <dbReference type="PROSITE" id="PS50262"/>
    </source>
</evidence>
<dbReference type="SUPFAM" id="SSF81321">
    <property type="entry name" value="Family A G protein-coupled receptor-like"/>
    <property type="match status" value="1"/>
</dbReference>
<keyword evidence="9" id="KW-1015">Disulfide bond</keyword>
<comment type="subcellular location">
    <subcellularLocation>
        <location evidence="1">Cell membrane</location>
        <topology evidence="1">Multi-pass membrane protein</topology>
    </subcellularLocation>
</comment>
<dbReference type="PROSITE" id="PS00237">
    <property type="entry name" value="G_PROTEIN_RECEP_F1_1"/>
    <property type="match status" value="1"/>
</dbReference>
<reference evidence="17" key="1">
    <citation type="journal article" date="2023" name="Science">
        <title>Genome structures resolve the early diversification of teleost fishes.</title>
        <authorList>
            <person name="Parey E."/>
            <person name="Louis A."/>
            <person name="Montfort J."/>
            <person name="Bouchez O."/>
            <person name="Roques C."/>
            <person name="Iampietro C."/>
            <person name="Lluch J."/>
            <person name="Castinel A."/>
            <person name="Donnadieu C."/>
            <person name="Desvignes T."/>
            <person name="Floi Bucao C."/>
            <person name="Jouanno E."/>
            <person name="Wen M."/>
            <person name="Mejri S."/>
            <person name="Dirks R."/>
            <person name="Jansen H."/>
            <person name="Henkel C."/>
            <person name="Chen W.J."/>
            <person name="Zahm M."/>
            <person name="Cabau C."/>
            <person name="Klopp C."/>
            <person name="Thompson A.W."/>
            <person name="Robinson-Rechavi M."/>
            <person name="Braasch I."/>
            <person name="Lecointre G."/>
            <person name="Bobe J."/>
            <person name="Postlethwait J.H."/>
            <person name="Berthelot C."/>
            <person name="Roest Crollius H."/>
            <person name="Guiguen Y."/>
        </authorList>
    </citation>
    <scope>NUCLEOTIDE SEQUENCE</scope>
    <source>
        <strain evidence="17">NC1722</strain>
    </source>
</reference>
<evidence type="ECO:0000256" key="14">
    <source>
        <dbReference type="SAM" id="MobiDB-lite"/>
    </source>
</evidence>
<protein>
    <recommendedName>
        <fullName evidence="16">G-protein coupled receptors family 1 profile domain-containing protein</fullName>
    </recommendedName>
</protein>
<feature type="transmembrane region" description="Helical" evidence="15">
    <location>
        <begin position="162"/>
        <end position="183"/>
    </location>
</feature>
<sequence length="359" mass="40244">MSLKAVLRTEDMDSGSFLTLDDFLGTNFSIGPHWNLEPPPVLGTPQLTALVWYGLVFLLGAPGNAIVVWVTVRYMPRSVNSQWFLQLALADLLCCLSLPLLMVPLAQDQHWPYGPLGCKLLNGLFGLTTHYSVLLLVLISLDRWLLVTRPVWCQNQRRPERARWACVVAWALALLLSLPQFLYSEEEQKGNEKVQCQPKHSSALSAWATVSLRFLLGFLLPFATIVVCHVVVYGRAVQGPGPGNDSARSQRMRRVICAVVLSFFLCWLPVHILDFLFLVIAKDSPHRHKLSLAHVLAICLAYFNSCLNPLLYVCLGRSFKDSLRQSLRGMLSFMAEDHSHGQSMSNSKNTTENTLEKTV</sequence>
<evidence type="ECO:0000256" key="7">
    <source>
        <dbReference type="ARBA" id="ARBA00023040"/>
    </source>
</evidence>
<keyword evidence="6 15" id="KW-1133">Transmembrane helix</keyword>
<evidence type="ECO:0000256" key="4">
    <source>
        <dbReference type="ARBA" id="ARBA00022553"/>
    </source>
</evidence>
<evidence type="ECO:0000256" key="6">
    <source>
        <dbReference type="ARBA" id="ARBA00022989"/>
    </source>
</evidence>
<evidence type="ECO:0000313" key="17">
    <source>
        <dbReference type="EMBL" id="KAJ8400405.1"/>
    </source>
</evidence>
<evidence type="ECO:0000256" key="5">
    <source>
        <dbReference type="ARBA" id="ARBA00022692"/>
    </source>
</evidence>
<evidence type="ECO:0000256" key="11">
    <source>
        <dbReference type="ARBA" id="ARBA00023224"/>
    </source>
</evidence>
<dbReference type="GO" id="GO:0007204">
    <property type="term" value="P:positive regulation of cytosolic calcium ion concentration"/>
    <property type="evidence" value="ECO:0007669"/>
    <property type="project" value="TreeGrafter"/>
</dbReference>